<dbReference type="Proteomes" id="UP000003053">
    <property type="component" value="Unassembled WGS sequence"/>
</dbReference>
<feature type="transmembrane region" description="Helical" evidence="5">
    <location>
        <begin position="51"/>
        <end position="69"/>
    </location>
</feature>
<dbReference type="STRING" id="313594.PI23P_06585"/>
<name>A4BYM6_9FLAO</name>
<evidence type="ECO:0000259" key="6">
    <source>
        <dbReference type="Pfam" id="PF04932"/>
    </source>
</evidence>
<keyword evidence="8" id="KW-1185">Reference proteome</keyword>
<dbReference type="EMBL" id="AAOG01000002">
    <property type="protein sequence ID" value="EAR12269.1"/>
    <property type="molecule type" value="Genomic_DNA"/>
</dbReference>
<evidence type="ECO:0000313" key="7">
    <source>
        <dbReference type="EMBL" id="EAR12269.1"/>
    </source>
</evidence>
<accession>A4BYM6</accession>
<dbReference type="OrthoDB" id="8077069at2"/>
<evidence type="ECO:0000256" key="3">
    <source>
        <dbReference type="ARBA" id="ARBA00022989"/>
    </source>
</evidence>
<gene>
    <name evidence="7" type="ORF">PI23P_06585</name>
</gene>
<feature type="transmembrane region" description="Helical" evidence="5">
    <location>
        <begin position="203"/>
        <end position="221"/>
    </location>
</feature>
<sequence length="407" mass="46190">MQNNLMRSSSKINYYLSNLNVANIIIGYTFTVSLIMPLIGDAEGASRIVTVPYRGLSLILSLSVFFLNLKSNVKLSTPIKLFFLFWVAVLLRMFYDLEVRTDYFVLGIYKQKVWLIAIAGCFIPMISLYKSIKIIDFNYCFKLLYIACIIILIPSFLYSLANASEAQRAQGNEALDTISFGAIGITMSLLSIYKAVNYKFSNFFKFGLNLALAVLGFYLALRTGSRGPILGFCLILLFWFAYSKRRGTLFFSFFIFITFIFRFLIIEILGFLSPLTATRINQALSGEDLSMANRQESYAWFLERIFESPIIGSKFARLGNGHYPGYSHSIILDILLGFGIIGLIVFAYVVIKAFKSLINNINIRENYWVGLIFMQYFLLALSSGAYYSNPILNCTIILVLLLPKKLN</sequence>
<evidence type="ECO:0000256" key="5">
    <source>
        <dbReference type="SAM" id="Phobius"/>
    </source>
</evidence>
<dbReference type="AlphaFoldDB" id="A4BYM6"/>
<evidence type="ECO:0000313" key="8">
    <source>
        <dbReference type="Proteomes" id="UP000003053"/>
    </source>
</evidence>
<dbReference type="Pfam" id="PF04932">
    <property type="entry name" value="Wzy_C"/>
    <property type="match status" value="1"/>
</dbReference>
<dbReference type="RefSeq" id="WP_004569937.1">
    <property type="nucleotide sequence ID" value="NZ_CH724148.1"/>
</dbReference>
<dbReference type="InterPro" id="IPR007016">
    <property type="entry name" value="O-antigen_ligase-rel_domated"/>
</dbReference>
<feature type="domain" description="O-antigen ligase-related" evidence="6">
    <location>
        <begin position="212"/>
        <end position="347"/>
    </location>
</feature>
<evidence type="ECO:0000256" key="1">
    <source>
        <dbReference type="ARBA" id="ARBA00004141"/>
    </source>
</evidence>
<feature type="transmembrane region" description="Helical" evidence="5">
    <location>
        <begin position="139"/>
        <end position="158"/>
    </location>
</feature>
<feature type="transmembrane region" description="Helical" evidence="5">
    <location>
        <begin position="81"/>
        <end position="97"/>
    </location>
</feature>
<feature type="transmembrane region" description="Helical" evidence="5">
    <location>
        <begin position="178"/>
        <end position="196"/>
    </location>
</feature>
<feature type="transmembrane region" description="Helical" evidence="5">
    <location>
        <begin position="21"/>
        <end position="39"/>
    </location>
</feature>
<feature type="transmembrane region" description="Helical" evidence="5">
    <location>
        <begin position="113"/>
        <end position="132"/>
    </location>
</feature>
<keyword evidence="4 5" id="KW-0472">Membrane</keyword>
<dbReference type="GO" id="GO:0016020">
    <property type="term" value="C:membrane"/>
    <property type="evidence" value="ECO:0007669"/>
    <property type="project" value="UniProtKB-SubCell"/>
</dbReference>
<proteinExistence type="predicted"/>
<comment type="caution">
    <text evidence="7">The sequence shown here is derived from an EMBL/GenBank/DDBJ whole genome shotgun (WGS) entry which is preliminary data.</text>
</comment>
<protein>
    <recommendedName>
        <fullName evidence="6">O-antigen ligase-related domain-containing protein</fullName>
    </recommendedName>
</protein>
<organism evidence="7 8">
    <name type="scientific">Polaribacter irgensii 23-P</name>
    <dbReference type="NCBI Taxonomy" id="313594"/>
    <lineage>
        <taxon>Bacteria</taxon>
        <taxon>Pseudomonadati</taxon>
        <taxon>Bacteroidota</taxon>
        <taxon>Flavobacteriia</taxon>
        <taxon>Flavobacteriales</taxon>
        <taxon>Flavobacteriaceae</taxon>
    </lineage>
</organism>
<reference evidence="7 8" key="1">
    <citation type="submission" date="2006-02" db="EMBL/GenBank/DDBJ databases">
        <authorList>
            <person name="Murray A."/>
            <person name="Staley J."/>
            <person name="Ferriera S."/>
            <person name="Johnson J."/>
            <person name="Kravitz S."/>
            <person name="Halpern A."/>
            <person name="Remington K."/>
            <person name="Beeson K."/>
            <person name="Tran B."/>
            <person name="Rogers Y.-H."/>
            <person name="Friedman R."/>
            <person name="Venter J.C."/>
        </authorList>
    </citation>
    <scope>NUCLEOTIDE SEQUENCE [LARGE SCALE GENOMIC DNA]</scope>
    <source>
        <strain evidence="7 8">23-P</strain>
    </source>
</reference>
<keyword evidence="3 5" id="KW-1133">Transmembrane helix</keyword>
<feature type="transmembrane region" description="Helical" evidence="5">
    <location>
        <begin position="249"/>
        <end position="272"/>
    </location>
</feature>
<feature type="transmembrane region" description="Helical" evidence="5">
    <location>
        <begin position="227"/>
        <end position="242"/>
    </location>
</feature>
<evidence type="ECO:0000256" key="4">
    <source>
        <dbReference type="ARBA" id="ARBA00023136"/>
    </source>
</evidence>
<feature type="transmembrane region" description="Helical" evidence="5">
    <location>
        <begin position="330"/>
        <end position="354"/>
    </location>
</feature>
<evidence type="ECO:0000256" key="2">
    <source>
        <dbReference type="ARBA" id="ARBA00022692"/>
    </source>
</evidence>
<dbReference type="eggNOG" id="COG3307">
    <property type="taxonomic scope" value="Bacteria"/>
</dbReference>
<keyword evidence="2 5" id="KW-0812">Transmembrane</keyword>
<dbReference type="HOGENOM" id="CLU_675891_0_0_10"/>
<comment type="subcellular location">
    <subcellularLocation>
        <location evidence="1">Membrane</location>
        <topology evidence="1">Multi-pass membrane protein</topology>
    </subcellularLocation>
</comment>
<feature type="transmembrane region" description="Helical" evidence="5">
    <location>
        <begin position="366"/>
        <end position="387"/>
    </location>
</feature>